<dbReference type="PANTHER" id="PTHR30572:SF4">
    <property type="entry name" value="ABC TRANSPORTER PERMEASE YTRF"/>
    <property type="match status" value="1"/>
</dbReference>
<feature type="transmembrane region" description="Helical" evidence="7">
    <location>
        <begin position="248"/>
        <end position="271"/>
    </location>
</feature>
<keyword evidence="4 7" id="KW-1133">Transmembrane helix</keyword>
<accession>A0A0N8GNP9</accession>
<dbReference type="PANTHER" id="PTHR30572">
    <property type="entry name" value="MEMBRANE COMPONENT OF TRANSPORTER-RELATED"/>
    <property type="match status" value="1"/>
</dbReference>
<reference evidence="10 11" key="1">
    <citation type="submission" date="2015-07" db="EMBL/GenBank/DDBJ databases">
        <title>Genome sequence of Ornatilinea apprima DSM 23815.</title>
        <authorList>
            <person name="Hemp J."/>
            <person name="Ward L.M."/>
            <person name="Pace L.A."/>
            <person name="Fischer W.W."/>
        </authorList>
    </citation>
    <scope>NUCLEOTIDE SEQUENCE [LARGE SCALE GENOMIC DNA]</scope>
    <source>
        <strain evidence="10 11">P3M-1</strain>
    </source>
</reference>
<feature type="transmembrane region" description="Helical" evidence="7">
    <location>
        <begin position="336"/>
        <end position="358"/>
    </location>
</feature>
<comment type="caution">
    <text evidence="10">The sequence shown here is derived from an EMBL/GenBank/DDBJ whole genome shotgun (WGS) entry which is preliminary data.</text>
</comment>
<name>A0A0N8GNP9_9CHLR</name>
<feature type="domain" description="ABC3 transporter permease C-terminal" evidence="8">
    <location>
        <begin position="251"/>
        <end position="368"/>
    </location>
</feature>
<evidence type="ECO:0000256" key="5">
    <source>
        <dbReference type="ARBA" id="ARBA00023136"/>
    </source>
</evidence>
<dbReference type="Pfam" id="PF12704">
    <property type="entry name" value="MacB_PCD"/>
    <property type="match status" value="2"/>
</dbReference>
<feature type="transmembrane region" description="Helical" evidence="7">
    <location>
        <begin position="404"/>
        <end position="424"/>
    </location>
</feature>
<dbReference type="InterPro" id="IPR025857">
    <property type="entry name" value="MacB_PCD"/>
</dbReference>
<proteinExistence type="inferred from homology"/>
<feature type="transmembrane region" description="Helical" evidence="7">
    <location>
        <begin position="20"/>
        <end position="39"/>
    </location>
</feature>
<evidence type="ECO:0008006" key="12">
    <source>
        <dbReference type="Google" id="ProtNLM"/>
    </source>
</evidence>
<feature type="domain" description="ABC3 transporter permease C-terminal" evidence="8">
    <location>
        <begin position="631"/>
        <end position="747"/>
    </location>
</feature>
<dbReference type="OrthoDB" id="9770036at2"/>
<gene>
    <name evidence="10" type="ORF">ADN00_05520</name>
</gene>
<evidence type="ECO:0000256" key="7">
    <source>
        <dbReference type="SAM" id="Phobius"/>
    </source>
</evidence>
<keyword evidence="5 7" id="KW-0472">Membrane</keyword>
<organism evidence="10 11">
    <name type="scientific">Ornatilinea apprima</name>
    <dbReference type="NCBI Taxonomy" id="1134406"/>
    <lineage>
        <taxon>Bacteria</taxon>
        <taxon>Bacillati</taxon>
        <taxon>Chloroflexota</taxon>
        <taxon>Anaerolineae</taxon>
        <taxon>Anaerolineales</taxon>
        <taxon>Anaerolineaceae</taxon>
        <taxon>Ornatilinea</taxon>
    </lineage>
</organism>
<dbReference type="EMBL" id="LGCL01000016">
    <property type="protein sequence ID" value="KPL78706.1"/>
    <property type="molecule type" value="Genomic_DNA"/>
</dbReference>
<evidence type="ECO:0000313" key="11">
    <source>
        <dbReference type="Proteomes" id="UP000050417"/>
    </source>
</evidence>
<dbReference type="STRING" id="1134406.ADN00_05520"/>
<feature type="transmembrane region" description="Helical" evidence="7">
    <location>
        <begin position="292"/>
        <end position="316"/>
    </location>
</feature>
<dbReference type="RefSeq" id="WP_075061975.1">
    <property type="nucleotide sequence ID" value="NZ_LGCL01000016.1"/>
</dbReference>
<evidence type="ECO:0000256" key="1">
    <source>
        <dbReference type="ARBA" id="ARBA00004651"/>
    </source>
</evidence>
<dbReference type="GO" id="GO:0005886">
    <property type="term" value="C:plasma membrane"/>
    <property type="evidence" value="ECO:0007669"/>
    <property type="project" value="UniProtKB-SubCell"/>
</dbReference>
<dbReference type="InterPro" id="IPR050250">
    <property type="entry name" value="Macrolide_Exporter_MacB"/>
</dbReference>
<sequence>MEWLKFILKNLSRRRTRTLLTVLGISVGVASIIGLGAMADGLKAGYDSMISGSNADLVISQPDAMDISMSSVDERVGEKVTSMPEVSEVAGMLEGFAQTEGVPYFFIFGYPLDSFLLDRFQIIEGVSIADRQAQRMRGTPIMIGSSAAESLKKSTGETIRLGSSVYRIVGIYQTGDGFEDAGGIVEIAEAQTLLGKQNKVSLYYIKLKDPSARQQVIERVERLWPDLSVGTTAEFSDAQVLDDFMQGYVWVIAGLAIVLGGVGMMNAQLMSVFERTREIGVLRAVGWSHRRVLFMILSESVIVCLAGGLLGILWGYLIMLTIGNNPAIFGAGSTNITTGLILQSLLVVFLLGIAGGLYPAWRASRLQPVEALRYEGGSAGEQVHRLPVGGMALQSLWQRTTRTILTLTVIGLTVGSIMALEGVVNGAADEMNQIALGANAEIMARQADIADTSTSAIDERAGEKIAAMPEVEHISGIMFTAVMLPENGSFFILQGYSPREYAIRRFRIEEGTTLTANHQIIIGKTIAEALNKEVGQTLDLSGTRFKIVGIYTSSVSWEGLGGVVTLRDAQTFMGRPRKVTLFSIKLRDPSQAKAVVEKINREIPDVHAALSGEFASQMPDMEAMDAIMAGISFLAIGVGGLGVMNTMLMAVMERTREIGVLRALGWRRRSILLMIMKEALLLAGLGALAGILIAFGLVVLIQMEPSMGQAMQASWNVRIFIRAILVALILGGVGGLYPAYRATRLQPVEALRYE</sequence>
<evidence type="ECO:0000259" key="9">
    <source>
        <dbReference type="Pfam" id="PF12704"/>
    </source>
</evidence>
<feature type="domain" description="MacB-like periplasmic core" evidence="9">
    <location>
        <begin position="18"/>
        <end position="222"/>
    </location>
</feature>
<evidence type="ECO:0000256" key="2">
    <source>
        <dbReference type="ARBA" id="ARBA00022475"/>
    </source>
</evidence>
<dbReference type="InterPro" id="IPR003838">
    <property type="entry name" value="ABC3_permease_C"/>
</dbReference>
<evidence type="ECO:0000256" key="6">
    <source>
        <dbReference type="ARBA" id="ARBA00038076"/>
    </source>
</evidence>
<comment type="similarity">
    <text evidence="6">Belongs to the ABC-4 integral membrane protein family.</text>
</comment>
<feature type="transmembrane region" description="Helical" evidence="7">
    <location>
        <begin position="719"/>
        <end position="740"/>
    </location>
</feature>
<keyword evidence="11" id="KW-1185">Reference proteome</keyword>
<comment type="subcellular location">
    <subcellularLocation>
        <location evidence="1">Cell membrane</location>
        <topology evidence="1">Multi-pass membrane protein</topology>
    </subcellularLocation>
</comment>
<protein>
    <recommendedName>
        <fullName evidence="12">ABC transporter permease</fullName>
    </recommendedName>
</protein>
<dbReference type="GO" id="GO:0022857">
    <property type="term" value="F:transmembrane transporter activity"/>
    <property type="evidence" value="ECO:0007669"/>
    <property type="project" value="TreeGrafter"/>
</dbReference>
<feature type="transmembrane region" description="Helical" evidence="7">
    <location>
        <begin position="671"/>
        <end position="699"/>
    </location>
</feature>
<keyword evidence="2" id="KW-1003">Cell membrane</keyword>
<feature type="domain" description="MacB-like periplasmic core" evidence="9">
    <location>
        <begin position="403"/>
        <end position="601"/>
    </location>
</feature>
<evidence type="ECO:0000256" key="4">
    <source>
        <dbReference type="ARBA" id="ARBA00022989"/>
    </source>
</evidence>
<evidence type="ECO:0000259" key="8">
    <source>
        <dbReference type="Pfam" id="PF02687"/>
    </source>
</evidence>
<keyword evidence="3 7" id="KW-0812">Transmembrane</keyword>
<feature type="transmembrane region" description="Helical" evidence="7">
    <location>
        <begin position="626"/>
        <end position="651"/>
    </location>
</feature>
<evidence type="ECO:0000313" key="10">
    <source>
        <dbReference type="EMBL" id="KPL78706.1"/>
    </source>
</evidence>
<dbReference type="Proteomes" id="UP000050417">
    <property type="component" value="Unassembled WGS sequence"/>
</dbReference>
<evidence type="ECO:0000256" key="3">
    <source>
        <dbReference type="ARBA" id="ARBA00022692"/>
    </source>
</evidence>
<dbReference type="AlphaFoldDB" id="A0A0N8GNP9"/>
<dbReference type="Pfam" id="PF02687">
    <property type="entry name" value="FtsX"/>
    <property type="match status" value="2"/>
</dbReference>